<dbReference type="SUPFAM" id="SSF51735">
    <property type="entry name" value="NAD(P)-binding Rossmann-fold domains"/>
    <property type="match status" value="1"/>
</dbReference>
<dbReference type="PATRIC" id="fig|1515334.3.peg.4047"/>
<dbReference type="AlphaFoldDB" id="A0A0B3RJV2"/>
<evidence type="ECO:0000256" key="2">
    <source>
        <dbReference type="ARBA" id="ARBA00023002"/>
    </source>
</evidence>
<keyword evidence="2" id="KW-0560">Oxidoreductase</keyword>
<dbReference type="GO" id="GO:0016491">
    <property type="term" value="F:oxidoreductase activity"/>
    <property type="evidence" value="ECO:0007669"/>
    <property type="project" value="UniProtKB-KW"/>
</dbReference>
<evidence type="ECO:0000313" key="4">
    <source>
        <dbReference type="Proteomes" id="UP000030960"/>
    </source>
</evidence>
<comment type="caution">
    <text evidence="3">The sequence shown here is derived from an EMBL/GenBank/DDBJ whole genome shotgun (WGS) entry which is preliminary data.</text>
</comment>
<organism evidence="3 4">
    <name type="scientific">Mameliella alba</name>
    <dbReference type="NCBI Taxonomy" id="561184"/>
    <lineage>
        <taxon>Bacteria</taxon>
        <taxon>Pseudomonadati</taxon>
        <taxon>Pseudomonadota</taxon>
        <taxon>Alphaproteobacteria</taxon>
        <taxon>Rhodobacterales</taxon>
        <taxon>Roseobacteraceae</taxon>
        <taxon>Mameliella</taxon>
    </lineage>
</organism>
<protein>
    <submittedName>
        <fullName evidence="3">3-alpha-(Or 20-beta)-hydroxysteroid dehydrogenase3</fullName>
    </submittedName>
</protein>
<keyword evidence="4" id="KW-1185">Reference proteome</keyword>
<evidence type="ECO:0000313" key="3">
    <source>
        <dbReference type="EMBL" id="KHQ51520.1"/>
    </source>
</evidence>
<dbReference type="PRINTS" id="PR00081">
    <property type="entry name" value="GDHRDH"/>
</dbReference>
<dbReference type="EMBL" id="JSUQ01000017">
    <property type="protein sequence ID" value="KHQ51520.1"/>
    <property type="molecule type" value="Genomic_DNA"/>
</dbReference>
<comment type="similarity">
    <text evidence="1">Belongs to the short-chain dehydrogenases/reductases (SDR) family.</text>
</comment>
<gene>
    <name evidence="3" type="ORF">OA50_04015</name>
</gene>
<dbReference type="InterPro" id="IPR002347">
    <property type="entry name" value="SDR_fam"/>
</dbReference>
<sequence>MKDAGGGSIVNIPSTSGLKGFAGVLVYISSKFGIRGLTKAAAVELAPLNIRVNSVHPGNINTDIVDDLYPNFNHVPMNRLGEPEEISKLVMFLAGDDSSFSTGAEFVADGGETSGMPTLF</sequence>
<proteinExistence type="inferred from homology"/>
<dbReference type="PRINTS" id="PR00080">
    <property type="entry name" value="SDRFAMILY"/>
</dbReference>
<name>A0A0B3RJV2_9RHOB</name>
<dbReference type="InterPro" id="IPR036291">
    <property type="entry name" value="NAD(P)-bd_dom_sf"/>
</dbReference>
<evidence type="ECO:0000256" key="1">
    <source>
        <dbReference type="ARBA" id="ARBA00006484"/>
    </source>
</evidence>
<dbReference type="PANTHER" id="PTHR24321:SF8">
    <property type="entry name" value="ESTRADIOL 17-BETA-DEHYDROGENASE 8-RELATED"/>
    <property type="match status" value="1"/>
</dbReference>
<dbReference type="Gene3D" id="3.40.50.720">
    <property type="entry name" value="NAD(P)-binding Rossmann-like Domain"/>
    <property type="match status" value="1"/>
</dbReference>
<dbReference type="Pfam" id="PF13561">
    <property type="entry name" value="adh_short_C2"/>
    <property type="match status" value="1"/>
</dbReference>
<reference evidence="3 4" key="1">
    <citation type="submission" date="2014-10" db="EMBL/GenBank/DDBJ databases">
        <title>Genome sequence of Ponticoccus sp. strain UMTAT08 isolated from clonal culture of toxic dinoflagellate Alexandrium tamiyavanichii.</title>
        <authorList>
            <person name="Gan H.Y."/>
            <person name="Muhd D.-D."/>
            <person name="Mohd Noor M.E."/>
            <person name="Yeong Y.S."/>
            <person name="Usup G."/>
        </authorList>
    </citation>
    <scope>NUCLEOTIDE SEQUENCE [LARGE SCALE GENOMIC DNA]</scope>
    <source>
        <strain evidence="3 4">UMTAT08</strain>
    </source>
</reference>
<dbReference type="PANTHER" id="PTHR24321">
    <property type="entry name" value="DEHYDROGENASES, SHORT CHAIN"/>
    <property type="match status" value="1"/>
</dbReference>
<dbReference type="Proteomes" id="UP000030960">
    <property type="component" value="Unassembled WGS sequence"/>
</dbReference>
<dbReference type="STRING" id="561184.SAMN05216376_108265"/>
<accession>A0A0B3RJV2</accession>